<reference evidence="2" key="1">
    <citation type="submission" date="2021-10" db="EMBL/GenBank/DDBJ databases">
        <title>Collection of gut derived symbiotic bacterial strains cultured from healthy donors.</title>
        <authorList>
            <person name="Lin H."/>
            <person name="Littmann E."/>
            <person name="Claire K."/>
            <person name="Pamer E."/>
        </authorList>
    </citation>
    <scope>NUCLEOTIDE SEQUENCE</scope>
    <source>
        <strain evidence="2">MSK.23.18</strain>
    </source>
</reference>
<feature type="region of interest" description="Disordered" evidence="1">
    <location>
        <begin position="90"/>
        <end position="120"/>
    </location>
</feature>
<comment type="caution">
    <text evidence="2">The sequence shown here is derived from an EMBL/GenBank/DDBJ whole genome shotgun (WGS) entry which is preliminary data.</text>
</comment>
<organism evidence="2 3">
    <name type="scientific">Mediterraneibacter gnavus</name>
    <name type="common">Ruminococcus gnavus</name>
    <dbReference type="NCBI Taxonomy" id="33038"/>
    <lineage>
        <taxon>Bacteria</taxon>
        <taxon>Bacillati</taxon>
        <taxon>Bacillota</taxon>
        <taxon>Clostridia</taxon>
        <taxon>Lachnospirales</taxon>
        <taxon>Lachnospiraceae</taxon>
        <taxon>Mediterraneibacter</taxon>
    </lineage>
</organism>
<name>A0AAJ1F633_MEDGN</name>
<evidence type="ECO:0000313" key="2">
    <source>
        <dbReference type="EMBL" id="MCB5620585.1"/>
    </source>
</evidence>
<protein>
    <submittedName>
        <fullName evidence="2">Transcriptional regulator</fullName>
    </submittedName>
</protein>
<sequence>MAECFSVNTSTVYRLEKRMRETGSVETRTSQRGCKPVLSQNDFQNIDQLIQQQPDITIHEIMEKLQLHVSDETVRKAILKLGYVYKKKSLHASEQERPRCQGEAEKLERTSVGERRKSSAISRRKWCKHGHDKTLCPFQKE</sequence>
<gene>
    <name evidence="2" type="ORF">LIQ08_15705</name>
</gene>
<dbReference type="EMBL" id="JAJBOM010000028">
    <property type="protein sequence ID" value="MCB5620585.1"/>
    <property type="molecule type" value="Genomic_DNA"/>
</dbReference>
<dbReference type="Proteomes" id="UP001297370">
    <property type="component" value="Unassembled WGS sequence"/>
</dbReference>
<evidence type="ECO:0000256" key="1">
    <source>
        <dbReference type="SAM" id="MobiDB-lite"/>
    </source>
</evidence>
<proteinExistence type="predicted"/>
<dbReference type="AlphaFoldDB" id="A0AAJ1F633"/>
<dbReference type="SUPFAM" id="SSF46689">
    <property type="entry name" value="Homeodomain-like"/>
    <property type="match status" value="1"/>
</dbReference>
<feature type="compositionally biased region" description="Basic and acidic residues" evidence="1">
    <location>
        <begin position="91"/>
        <end position="117"/>
    </location>
</feature>
<accession>A0AAJ1F633</accession>
<evidence type="ECO:0000313" key="3">
    <source>
        <dbReference type="Proteomes" id="UP001297370"/>
    </source>
</evidence>
<dbReference type="InterPro" id="IPR009057">
    <property type="entry name" value="Homeodomain-like_sf"/>
</dbReference>